<feature type="compositionally biased region" description="Basic and acidic residues" evidence="1">
    <location>
        <begin position="170"/>
        <end position="181"/>
    </location>
</feature>
<feature type="domain" description="J" evidence="2">
    <location>
        <begin position="269"/>
        <end position="331"/>
    </location>
</feature>
<dbReference type="Gene3D" id="1.10.287.110">
    <property type="entry name" value="DnaJ domain"/>
    <property type="match status" value="1"/>
</dbReference>
<proteinExistence type="predicted"/>
<evidence type="ECO:0000259" key="2">
    <source>
        <dbReference type="PROSITE" id="PS50076"/>
    </source>
</evidence>
<feature type="compositionally biased region" description="Pro residues" evidence="1">
    <location>
        <begin position="257"/>
        <end position="267"/>
    </location>
</feature>
<dbReference type="Proteomes" id="UP000662747">
    <property type="component" value="Chromosome"/>
</dbReference>
<sequence>MQSVLFFSDKQVREVLFARVDGTRGLLLVTGVRHGPAMRTPEAREPFATLERLHGDVLSQVLVADEGTTEGMWRDPLGDLGDRLYPSSRDDAYAASTGYLLLENGRPRAVVRKHGTPAEDLWFLQEALSKLTPRVPAPDPEKRPGYKKPEPPPRRPADSGAPEEEVAWDGEARRPGTRDAGTRSTGAGGQSRSSAGARETGARDRSRSSAWAREKGAGDRGREWAGARDADTRGPGARDAGAHAWDDEATPPRGTRVPPPPPKPPPVKDAWTVLGISRATPLDEARKAFRALITQYHPDKVAHLAPEFHELAERRTREILEAWDAVERALSGSSGEG</sequence>
<dbReference type="CDD" id="cd06257">
    <property type="entry name" value="DnaJ"/>
    <property type="match status" value="1"/>
</dbReference>
<feature type="compositionally biased region" description="Basic and acidic residues" evidence="1">
    <location>
        <begin position="139"/>
        <end position="157"/>
    </location>
</feature>
<evidence type="ECO:0000313" key="4">
    <source>
        <dbReference type="Proteomes" id="UP000662747"/>
    </source>
</evidence>
<protein>
    <submittedName>
        <fullName evidence="3">DnaJ domain-containing protein</fullName>
    </submittedName>
</protein>
<dbReference type="PROSITE" id="PS50076">
    <property type="entry name" value="DNAJ_2"/>
    <property type="match status" value="1"/>
</dbReference>
<dbReference type="SMART" id="SM00271">
    <property type="entry name" value="DnaJ"/>
    <property type="match status" value="1"/>
</dbReference>
<feature type="compositionally biased region" description="Basic and acidic residues" evidence="1">
    <location>
        <begin position="200"/>
        <end position="232"/>
    </location>
</feature>
<feature type="region of interest" description="Disordered" evidence="1">
    <location>
        <begin position="132"/>
        <end position="268"/>
    </location>
</feature>
<gene>
    <name evidence="3" type="ORF">JY651_36280</name>
</gene>
<evidence type="ECO:0000313" key="3">
    <source>
        <dbReference type="EMBL" id="QSQ20653.1"/>
    </source>
</evidence>
<dbReference type="EMBL" id="CP071090">
    <property type="protein sequence ID" value="QSQ20653.1"/>
    <property type="molecule type" value="Genomic_DNA"/>
</dbReference>
<dbReference type="InterPro" id="IPR001623">
    <property type="entry name" value="DnaJ_domain"/>
</dbReference>
<dbReference type="RefSeq" id="WP_206722233.1">
    <property type="nucleotide sequence ID" value="NZ_CP071090.1"/>
</dbReference>
<dbReference type="InterPro" id="IPR036869">
    <property type="entry name" value="J_dom_sf"/>
</dbReference>
<feature type="compositionally biased region" description="Low complexity" evidence="1">
    <location>
        <begin position="182"/>
        <end position="198"/>
    </location>
</feature>
<dbReference type="SUPFAM" id="SSF46565">
    <property type="entry name" value="Chaperone J-domain"/>
    <property type="match status" value="1"/>
</dbReference>
<accession>A0ABX7NQD6</accession>
<reference evidence="3 4" key="1">
    <citation type="submission" date="2021-02" db="EMBL/GenBank/DDBJ databases">
        <title>De Novo genome assembly of isolated myxobacteria.</title>
        <authorList>
            <person name="Stevens D.C."/>
        </authorList>
    </citation>
    <scope>NUCLEOTIDE SEQUENCE [LARGE SCALE GENOMIC DNA]</scope>
    <source>
        <strain evidence="4">SCPEA02</strain>
    </source>
</reference>
<evidence type="ECO:0000256" key="1">
    <source>
        <dbReference type="SAM" id="MobiDB-lite"/>
    </source>
</evidence>
<keyword evidence="4" id="KW-1185">Reference proteome</keyword>
<name>A0ABX7NQD6_9BACT</name>
<organism evidence="3 4">
    <name type="scientific">Pyxidicoccus parkwayensis</name>
    <dbReference type="NCBI Taxonomy" id="2813578"/>
    <lineage>
        <taxon>Bacteria</taxon>
        <taxon>Pseudomonadati</taxon>
        <taxon>Myxococcota</taxon>
        <taxon>Myxococcia</taxon>
        <taxon>Myxococcales</taxon>
        <taxon>Cystobacterineae</taxon>
        <taxon>Myxococcaceae</taxon>
        <taxon>Pyxidicoccus</taxon>
    </lineage>
</organism>